<evidence type="ECO:0000259" key="8">
    <source>
        <dbReference type="Pfam" id="PF20467"/>
    </source>
</evidence>
<organism evidence="10">
    <name type="scientific">Chlorobium chlorochromatii (strain CaD3)</name>
    <dbReference type="NCBI Taxonomy" id="340177"/>
    <lineage>
        <taxon>Bacteria</taxon>
        <taxon>Pseudomonadati</taxon>
        <taxon>Chlorobiota</taxon>
        <taxon>Chlorobiia</taxon>
        <taxon>Chlorobiales</taxon>
        <taxon>Chlorobiaceae</taxon>
        <taxon>Chlorobium/Pelodictyon group</taxon>
        <taxon>Chlorobium</taxon>
    </lineage>
</organism>
<dbReference type="PANTHER" id="PTHR33841">
    <property type="entry name" value="DNA METHYLTRANSFERASE YEEA-RELATED"/>
    <property type="match status" value="1"/>
</dbReference>
<feature type="domain" description="MmeI-like DNA-methyltransferase" evidence="9">
    <location>
        <begin position="339"/>
        <end position="591"/>
    </location>
</feature>
<dbReference type="STRING" id="340177.Cag_0759"/>
<dbReference type="GO" id="GO:0009007">
    <property type="term" value="F:site-specific DNA-methyltransferase (adenine-specific) activity"/>
    <property type="evidence" value="ECO:0007669"/>
    <property type="project" value="UniProtKB-EC"/>
</dbReference>
<evidence type="ECO:0000313" key="10">
    <source>
        <dbReference type="EMBL" id="ABB28027.1"/>
    </source>
</evidence>
<dbReference type="InterPro" id="IPR046816">
    <property type="entry name" value="MmeI_Mtase"/>
</dbReference>
<dbReference type="Pfam" id="PF20465">
    <property type="entry name" value="MmeI_hel"/>
    <property type="match status" value="1"/>
</dbReference>
<dbReference type="OrthoDB" id="593376at2"/>
<dbReference type="HOGENOM" id="CLU_005831_3_0_10"/>
<evidence type="ECO:0000256" key="4">
    <source>
        <dbReference type="ARBA" id="ARBA00047942"/>
    </source>
</evidence>
<feature type="domain" description="MmeI-like C-terminal" evidence="8">
    <location>
        <begin position="815"/>
        <end position="891"/>
    </location>
</feature>
<evidence type="ECO:0000259" key="7">
    <source>
        <dbReference type="Pfam" id="PF20466"/>
    </source>
</evidence>
<dbReference type="InterPro" id="IPR029063">
    <property type="entry name" value="SAM-dependent_MTases_sf"/>
</dbReference>
<dbReference type="PANTHER" id="PTHR33841:SF1">
    <property type="entry name" value="DNA METHYLTRANSFERASE A"/>
    <property type="match status" value="1"/>
</dbReference>
<dbReference type="Pfam" id="PF20467">
    <property type="entry name" value="MmeI_C"/>
    <property type="match status" value="1"/>
</dbReference>
<dbReference type="Gene3D" id="3.40.50.150">
    <property type="entry name" value="Vaccinia Virus protein VP39"/>
    <property type="match status" value="1"/>
</dbReference>
<dbReference type="SUPFAM" id="SSF53335">
    <property type="entry name" value="S-adenosyl-L-methionine-dependent methyltransferases"/>
    <property type="match status" value="1"/>
</dbReference>
<comment type="catalytic activity">
    <reaction evidence="4">
        <text>a 2'-deoxyadenosine in DNA + S-adenosyl-L-methionine = an N(6)-methyl-2'-deoxyadenosine in DNA + S-adenosyl-L-homocysteine + H(+)</text>
        <dbReference type="Rhea" id="RHEA:15197"/>
        <dbReference type="Rhea" id="RHEA-COMP:12418"/>
        <dbReference type="Rhea" id="RHEA-COMP:12419"/>
        <dbReference type="ChEBI" id="CHEBI:15378"/>
        <dbReference type="ChEBI" id="CHEBI:57856"/>
        <dbReference type="ChEBI" id="CHEBI:59789"/>
        <dbReference type="ChEBI" id="CHEBI:90615"/>
        <dbReference type="ChEBI" id="CHEBI:90616"/>
        <dbReference type="EC" id="2.1.1.72"/>
    </reaction>
</comment>
<dbReference type="EMBL" id="CP000108">
    <property type="protein sequence ID" value="ABB28027.1"/>
    <property type="molecule type" value="Genomic_DNA"/>
</dbReference>
<dbReference type="eggNOG" id="COG1002">
    <property type="taxonomic scope" value="Bacteria"/>
</dbReference>
<sequence length="912" mass="104801">MNIAQIENNLQQLVKTFNEESFIYDLLLAYGQPKATIKRIKDGGLNLSKVEGEIAWKKKLFFKTVKGVDLHELIADLTENGKAIKHDPRFIIVTDYKNILAIDTKTQDTLDIEILEIAKHFDFFLPWAGMEKFQHQNENLADVRAAEKMAKLYDDIKKDNPISTSSIAEQKAEIHNLNVFLSRLLFCFFAEDTGIFEKAQFTNAISSHTQQDGSDLNSYLDNLFDIMNMPNKQRENLPAYLLAFPYVNGGLFRSKHYAPKFTHKSRKAIIDSGELDWSAINPDIFGSMIQAVITPEHRGGLGMHYTSVPNIMKVIEPLFLNELYEEFDVANSTSSVSVKNKKLNALLLRIWNIKIFDPACGSGNFLIIAYKELRKLEILIFKEIAKNNHNYSAQLSGISLGNFYGIELDDFAHEVSILSLWLAEHQMNQIFFKEFGRTKPALPLTETGNIVHGNATRLDWENVCPKEEGDEIYILGNPPYLGSRNQDDLQKADMKTAFKDDYKSLDYIACWLLKGADFIENFHAQFAFVSTNSICQGEQVALIWPRVLKENLEIGFAHNAFKWSNNAKDKAAVIVIIIGVRNKSNNSKKIYEGNHVRVVSNINPYLTTGNSSYITRRSKPISPQLQKIVYGNLINDNGNLVLNESEKCELMRKYPLTENYIKLYIGSKEYLRGETRYCLYIEDDELQNAIQIPEIKKRLDAIRVHRANSSEKSTKALAPFPNRFYFQSYNNTESIIIPRTSSENREYIPIGFLSSNIIISDAAQAIYEAKPWVFGIISSRMHMTWVRAVAGRLKSDYRYSSAICYNTFPFPPITETQKKELEKHTYRVLEERENHSEKTLAQLYNPDKMPDGLREAHHQLDLAVERCYRAKPFETDEERLEYLFKLYEQMIEEEKSKGSLFESEAKPKKKKK</sequence>
<evidence type="ECO:0000256" key="1">
    <source>
        <dbReference type="ARBA" id="ARBA00011900"/>
    </source>
</evidence>
<dbReference type="Pfam" id="PF20464">
    <property type="entry name" value="MmeI_N"/>
    <property type="match status" value="1"/>
</dbReference>
<dbReference type="InterPro" id="IPR046819">
    <property type="entry name" value="MmeI_hel"/>
</dbReference>
<evidence type="ECO:0000256" key="3">
    <source>
        <dbReference type="ARBA" id="ARBA00022679"/>
    </source>
</evidence>
<name>Q3ASJ8_CHLCH</name>
<feature type="domain" description="MmeI-like helicase spacer" evidence="6">
    <location>
        <begin position="175"/>
        <end position="252"/>
    </location>
</feature>
<evidence type="ECO:0000259" key="9">
    <source>
        <dbReference type="Pfam" id="PF20473"/>
    </source>
</evidence>
<dbReference type="InterPro" id="IPR046820">
    <property type="entry name" value="MmeI_TRD"/>
</dbReference>
<feature type="domain" description="MmeI-like target recognition" evidence="7">
    <location>
        <begin position="609"/>
        <end position="812"/>
    </location>
</feature>
<dbReference type="InterPro" id="IPR046818">
    <property type="entry name" value="MmeI_C"/>
</dbReference>
<dbReference type="EC" id="2.1.1.72" evidence="1"/>
<dbReference type="GO" id="GO:0032259">
    <property type="term" value="P:methylation"/>
    <property type="evidence" value="ECO:0007669"/>
    <property type="project" value="UniProtKB-KW"/>
</dbReference>
<dbReference type="REBASE" id="11468">
    <property type="entry name" value="CchORF759P"/>
</dbReference>
<reference evidence="10" key="1">
    <citation type="submission" date="2005-08" db="EMBL/GenBank/DDBJ databases">
        <title>Complete sequence of Chlorobium chlorochromatii CaD3.</title>
        <authorList>
            <person name="Copeland A."/>
            <person name="Lucas S."/>
            <person name="Lapidus A."/>
            <person name="Barry K."/>
            <person name="Detter J.C."/>
            <person name="Glavina T."/>
            <person name="Hammon N."/>
            <person name="Israni S."/>
            <person name="Pitluck S."/>
            <person name="Bryant D."/>
            <person name="Schmutz J."/>
            <person name="Larimer F."/>
            <person name="Land M."/>
            <person name="Kyrpides N."/>
            <person name="Ivanova N."/>
            <person name="Richardson P."/>
        </authorList>
    </citation>
    <scope>NUCLEOTIDE SEQUENCE [LARGE SCALE GENOMIC DNA]</scope>
    <source>
        <strain evidence="10">CaD3</strain>
    </source>
</reference>
<dbReference type="InterPro" id="IPR046817">
    <property type="entry name" value="MmeI_N"/>
</dbReference>
<feature type="domain" description="MmeI-like N-terminal" evidence="5">
    <location>
        <begin position="1"/>
        <end position="159"/>
    </location>
</feature>
<dbReference type="AlphaFoldDB" id="Q3ASJ8"/>
<dbReference type="Pfam" id="PF20466">
    <property type="entry name" value="MmeI_TRD"/>
    <property type="match status" value="1"/>
</dbReference>
<keyword evidence="3" id="KW-0808">Transferase</keyword>
<dbReference type="Pfam" id="PF20473">
    <property type="entry name" value="MmeI_Mtase"/>
    <property type="match status" value="1"/>
</dbReference>
<proteinExistence type="predicted"/>
<dbReference type="InterPro" id="IPR050953">
    <property type="entry name" value="N4_N6_ade-DNA_methylase"/>
</dbReference>
<accession>Q3ASJ8</accession>
<keyword evidence="2" id="KW-0489">Methyltransferase</keyword>
<dbReference type="KEGG" id="cch:Cag_0759"/>
<evidence type="ECO:0000256" key="2">
    <source>
        <dbReference type="ARBA" id="ARBA00022603"/>
    </source>
</evidence>
<evidence type="ECO:0000259" key="5">
    <source>
        <dbReference type="Pfam" id="PF20464"/>
    </source>
</evidence>
<protein>
    <recommendedName>
        <fullName evidence="1">site-specific DNA-methyltransferase (adenine-specific)</fullName>
        <ecNumber evidence="1">2.1.1.72</ecNumber>
    </recommendedName>
</protein>
<gene>
    <name evidence="10" type="ordered locus">Cag_0759</name>
</gene>
<evidence type="ECO:0000259" key="6">
    <source>
        <dbReference type="Pfam" id="PF20465"/>
    </source>
</evidence>